<name>A0A366GYQ8_9BURK</name>
<dbReference type="AlphaFoldDB" id="A0A366GYQ8"/>
<proteinExistence type="predicted"/>
<reference evidence="1 2" key="1">
    <citation type="submission" date="2018-06" db="EMBL/GenBank/DDBJ databases">
        <title>Genomic Encyclopedia of Type Strains, Phase IV (KMG-IV): sequencing the most valuable type-strain genomes for metagenomic binning, comparative biology and taxonomic classification.</title>
        <authorList>
            <person name="Goeker M."/>
        </authorList>
    </citation>
    <scope>NUCLEOTIDE SEQUENCE [LARGE SCALE GENOMIC DNA]</scope>
    <source>
        <strain evidence="1 2">DSM 25520</strain>
    </source>
</reference>
<accession>A0A366GYQ8</accession>
<dbReference type="EMBL" id="QNRQ01000029">
    <property type="protein sequence ID" value="RBP33574.1"/>
    <property type="molecule type" value="Genomic_DNA"/>
</dbReference>
<protein>
    <submittedName>
        <fullName evidence="1">Uncharacterized protein</fullName>
    </submittedName>
</protein>
<evidence type="ECO:0000313" key="2">
    <source>
        <dbReference type="Proteomes" id="UP000253628"/>
    </source>
</evidence>
<dbReference type="RefSeq" id="WP_113935376.1">
    <property type="nucleotide sequence ID" value="NZ_JACCEU010000026.1"/>
</dbReference>
<gene>
    <name evidence="1" type="ORF">DFR37_1291</name>
</gene>
<dbReference type="Proteomes" id="UP000253628">
    <property type="component" value="Unassembled WGS sequence"/>
</dbReference>
<evidence type="ECO:0000313" key="1">
    <source>
        <dbReference type="EMBL" id="RBP33574.1"/>
    </source>
</evidence>
<keyword evidence="2" id="KW-1185">Reference proteome</keyword>
<organism evidence="1 2">
    <name type="scientific">Eoetvoesiella caeni</name>
    <dbReference type="NCBI Taxonomy" id="645616"/>
    <lineage>
        <taxon>Bacteria</taxon>
        <taxon>Pseudomonadati</taxon>
        <taxon>Pseudomonadota</taxon>
        <taxon>Betaproteobacteria</taxon>
        <taxon>Burkholderiales</taxon>
        <taxon>Alcaligenaceae</taxon>
        <taxon>Eoetvoesiella</taxon>
    </lineage>
</organism>
<dbReference type="OrthoDB" id="8909281at2"/>
<comment type="caution">
    <text evidence="1">The sequence shown here is derived from an EMBL/GenBank/DDBJ whole genome shotgun (WGS) entry which is preliminary data.</text>
</comment>
<sequence>MTEDRARLNSLPAAYPRLFPKGPLHWGFELGDGWSQVVTLLCERLATILQEAPGASIEVLQVKEKFGGLRFYYSHHGVSDEMATALRNAVELAATASLQICERCGRRGEMQDKAGWLRVVCSVCRIDP</sequence>